<dbReference type="PANTHER" id="PTHR30569">
    <property type="entry name" value="CYTOSINE TRANSPORTER CODB"/>
    <property type="match status" value="1"/>
</dbReference>
<dbReference type="EMBL" id="JAMRYU010000018">
    <property type="protein sequence ID" value="MDC4241705.1"/>
    <property type="molecule type" value="Genomic_DNA"/>
</dbReference>
<dbReference type="PANTHER" id="PTHR30569:SF0">
    <property type="entry name" value="CYTOSINE PERMEASE"/>
    <property type="match status" value="1"/>
</dbReference>
<feature type="transmembrane region" description="Helical" evidence="6">
    <location>
        <begin position="59"/>
        <end position="80"/>
    </location>
</feature>
<organism evidence="7 8">
    <name type="scientific">Clostridium tertium</name>
    <dbReference type="NCBI Taxonomy" id="1559"/>
    <lineage>
        <taxon>Bacteria</taxon>
        <taxon>Bacillati</taxon>
        <taxon>Bacillota</taxon>
        <taxon>Clostridia</taxon>
        <taxon>Eubacteriales</taxon>
        <taxon>Clostridiaceae</taxon>
        <taxon>Clostridium</taxon>
    </lineage>
</organism>
<evidence type="ECO:0000256" key="2">
    <source>
        <dbReference type="ARBA" id="ARBA00008974"/>
    </source>
</evidence>
<dbReference type="InterPro" id="IPR001248">
    <property type="entry name" value="Pur-cyt_permease"/>
</dbReference>
<keyword evidence="8" id="KW-1185">Reference proteome</keyword>
<comment type="caution">
    <text evidence="7">The sequence shown here is derived from an EMBL/GenBank/DDBJ whole genome shotgun (WGS) entry which is preliminary data.</text>
</comment>
<feature type="transmembrane region" description="Helical" evidence="6">
    <location>
        <begin position="235"/>
        <end position="260"/>
    </location>
</feature>
<feature type="transmembrane region" description="Helical" evidence="6">
    <location>
        <begin position="203"/>
        <end position="223"/>
    </location>
</feature>
<proteinExistence type="inferred from homology"/>
<comment type="similarity">
    <text evidence="2">Belongs to the purine-cytosine permease (2.A.39) family.</text>
</comment>
<accession>A0A9X3XLB9</accession>
<dbReference type="GO" id="GO:0005886">
    <property type="term" value="C:plasma membrane"/>
    <property type="evidence" value="ECO:0007669"/>
    <property type="project" value="TreeGrafter"/>
</dbReference>
<feature type="transmembrane region" description="Helical" evidence="6">
    <location>
        <begin position="336"/>
        <end position="359"/>
    </location>
</feature>
<keyword evidence="4 6" id="KW-1133">Transmembrane helix</keyword>
<sequence length="432" mass="46606">MAFKKDVETNTKEYEFTSVPKDQRKSYTSLTIVWTGYVFVVTSMMTGGGLAAGLTFKEIVYVCILGNIFLGIIATLVSIISSKNGLSFALLTKYSFGTNGSRIASFFVPFVNLGWYIIQAATYGHFIALIFNLGSFGEGIAMIASALVMGVFALSGMKAITILGYVSIPAIVFLSIATSVKAIQITGGIEHILSYRPSAPMAISTGITAIIGTWILSSATCIADIMRYAKNTRDAIASSLTGLLLGNSLMILCGALAAIAVDNSDLPAVLLSMGLLIPSIILMTTNIFTTNAANLYSNSLNLSNSFNMDRKKMITILLIIAAIGTLTKPYEINFLFTFLNTLGNIIPPLAGIIIADYFILNKGHYEDFNKVTFKNWNPLAFITWIISLILSFVLPFGLPALTSLISSIIIFPVLTIIVSKLNVKGGKNYEEI</sequence>
<name>A0A9X3XLB9_9CLOT</name>
<evidence type="ECO:0000256" key="1">
    <source>
        <dbReference type="ARBA" id="ARBA00004141"/>
    </source>
</evidence>
<feature type="transmembrane region" description="Helical" evidence="6">
    <location>
        <begin position="101"/>
        <end position="118"/>
    </location>
</feature>
<evidence type="ECO:0000256" key="4">
    <source>
        <dbReference type="ARBA" id="ARBA00022989"/>
    </source>
</evidence>
<evidence type="ECO:0000256" key="3">
    <source>
        <dbReference type="ARBA" id="ARBA00022692"/>
    </source>
</evidence>
<protein>
    <submittedName>
        <fullName evidence="7">Cytosine permease</fullName>
    </submittedName>
</protein>
<dbReference type="GO" id="GO:0015209">
    <property type="term" value="F:cytosine transmembrane transporter activity"/>
    <property type="evidence" value="ECO:0007669"/>
    <property type="project" value="InterPro"/>
</dbReference>
<feature type="transmembrane region" description="Helical" evidence="6">
    <location>
        <begin position="162"/>
        <end position="183"/>
    </location>
</feature>
<dbReference type="Proteomes" id="UP001141183">
    <property type="component" value="Unassembled WGS sequence"/>
</dbReference>
<dbReference type="AlphaFoldDB" id="A0A9X3XLB9"/>
<dbReference type="RefSeq" id="WP_008678784.1">
    <property type="nucleotide sequence ID" value="NZ_CABKOG010000003.1"/>
</dbReference>
<reference evidence="7" key="1">
    <citation type="submission" date="2022-05" db="EMBL/GenBank/DDBJ databases">
        <title>Draft genome sequence of Clostridium tertium strain CP3 isolated from Peru.</title>
        <authorList>
            <person name="Hurtado R."/>
            <person name="Lima L."/>
            <person name="Sousa T."/>
            <person name="Jaiswal A.K."/>
            <person name="Tiwari S."/>
            <person name="Maturrano L."/>
            <person name="Brenig B."/>
            <person name="Azevedo V."/>
        </authorList>
    </citation>
    <scope>NUCLEOTIDE SEQUENCE</scope>
    <source>
        <strain evidence="7">CP3</strain>
    </source>
</reference>
<evidence type="ECO:0000256" key="6">
    <source>
        <dbReference type="SAM" id="Phobius"/>
    </source>
</evidence>
<feature type="transmembrane region" description="Helical" evidence="6">
    <location>
        <begin position="379"/>
        <end position="398"/>
    </location>
</feature>
<feature type="transmembrane region" description="Helical" evidence="6">
    <location>
        <begin position="404"/>
        <end position="423"/>
    </location>
</feature>
<comment type="subcellular location">
    <subcellularLocation>
        <location evidence="1">Membrane</location>
        <topology evidence="1">Multi-pass membrane protein</topology>
    </subcellularLocation>
</comment>
<feature type="transmembrane region" description="Helical" evidence="6">
    <location>
        <begin position="313"/>
        <end position="330"/>
    </location>
</feature>
<keyword evidence="3 6" id="KW-0812">Transmembrane</keyword>
<evidence type="ECO:0000313" key="8">
    <source>
        <dbReference type="Proteomes" id="UP001141183"/>
    </source>
</evidence>
<evidence type="ECO:0000313" key="7">
    <source>
        <dbReference type="EMBL" id="MDC4241705.1"/>
    </source>
</evidence>
<dbReference type="InterPro" id="IPR030191">
    <property type="entry name" value="CodB"/>
</dbReference>
<dbReference type="Pfam" id="PF02133">
    <property type="entry name" value="Transp_cyt_pur"/>
    <property type="match status" value="1"/>
</dbReference>
<feature type="transmembrane region" description="Helical" evidence="6">
    <location>
        <begin position="31"/>
        <end position="53"/>
    </location>
</feature>
<keyword evidence="5 6" id="KW-0472">Membrane</keyword>
<gene>
    <name evidence="7" type="ORF">NE398_16335</name>
</gene>
<feature type="transmembrane region" description="Helical" evidence="6">
    <location>
        <begin position="266"/>
        <end position="292"/>
    </location>
</feature>
<evidence type="ECO:0000256" key="5">
    <source>
        <dbReference type="ARBA" id="ARBA00023136"/>
    </source>
</evidence>
<feature type="transmembrane region" description="Helical" evidence="6">
    <location>
        <begin position="124"/>
        <end position="155"/>
    </location>
</feature>
<dbReference type="Gene3D" id="1.10.4160.10">
    <property type="entry name" value="Hydantoin permease"/>
    <property type="match status" value="1"/>
</dbReference>